<keyword evidence="3" id="KW-1185">Reference proteome</keyword>
<evidence type="ECO:0000313" key="3">
    <source>
        <dbReference type="Proteomes" id="UP000007113"/>
    </source>
</evidence>
<gene>
    <name evidence="2" type="ordered locus">AciX8_4317</name>
</gene>
<dbReference type="STRING" id="682795.AciX8_4317"/>
<dbReference type="RefSeq" id="WP_014267461.1">
    <property type="nucleotide sequence ID" value="NC_016631.1"/>
</dbReference>
<reference evidence="2 3" key="1">
    <citation type="submission" date="2011-11" db="EMBL/GenBank/DDBJ databases">
        <title>Complete sequence of Granulicella mallensis MP5ACTX8.</title>
        <authorList>
            <consortium name="US DOE Joint Genome Institute"/>
            <person name="Lucas S."/>
            <person name="Copeland A."/>
            <person name="Lapidus A."/>
            <person name="Cheng J.-F."/>
            <person name="Goodwin L."/>
            <person name="Pitluck S."/>
            <person name="Peters L."/>
            <person name="Lu M."/>
            <person name="Detter J.C."/>
            <person name="Han C."/>
            <person name="Tapia R."/>
            <person name="Land M."/>
            <person name="Hauser L."/>
            <person name="Kyrpides N."/>
            <person name="Ivanova N."/>
            <person name="Mikhailova N."/>
            <person name="Pagani I."/>
            <person name="Rawat S."/>
            <person name="Mannisto M."/>
            <person name="Haggblom M."/>
            <person name="Woyke T."/>
        </authorList>
    </citation>
    <scope>NUCLEOTIDE SEQUENCE [LARGE SCALE GENOMIC DNA]</scope>
    <source>
        <strain evidence="3">ATCC BAA-1857 / DSM 23137 / MP5ACTX8</strain>
    </source>
</reference>
<proteinExistence type="predicted"/>
<feature type="region of interest" description="Disordered" evidence="1">
    <location>
        <begin position="1"/>
        <end position="23"/>
    </location>
</feature>
<dbReference type="HOGENOM" id="CLU_2105521_0_0_0"/>
<evidence type="ECO:0000313" key="2">
    <source>
        <dbReference type="EMBL" id="AEU38590.1"/>
    </source>
</evidence>
<accession>G8NT78</accession>
<dbReference type="EMBL" id="CP003130">
    <property type="protein sequence ID" value="AEU38590.1"/>
    <property type="molecule type" value="Genomic_DNA"/>
</dbReference>
<evidence type="ECO:0000256" key="1">
    <source>
        <dbReference type="SAM" id="MobiDB-lite"/>
    </source>
</evidence>
<organism evidence="2 3">
    <name type="scientific">Granulicella mallensis (strain ATCC BAA-1857 / DSM 23137 / MP5ACTX8)</name>
    <dbReference type="NCBI Taxonomy" id="682795"/>
    <lineage>
        <taxon>Bacteria</taxon>
        <taxon>Pseudomonadati</taxon>
        <taxon>Acidobacteriota</taxon>
        <taxon>Terriglobia</taxon>
        <taxon>Terriglobales</taxon>
        <taxon>Acidobacteriaceae</taxon>
        <taxon>Granulicella</taxon>
    </lineage>
</organism>
<dbReference type="AlphaFoldDB" id="G8NT78"/>
<protein>
    <submittedName>
        <fullName evidence="2">Uncharacterized protein</fullName>
    </submittedName>
</protein>
<dbReference type="KEGG" id="gma:AciX8_4317"/>
<sequence length="115" mass="12786">MKRSRQLISEHAEARQLGGTPGFMREQGSQRWFLRMTITPDDGSAAWEHSDTLTYSSPERAARVCAVGLTVPVRYSPIDHSVMMTDLIAMGLEDSFLLQCKQWNAAVANGTTNDL</sequence>
<name>G8NT78_GRAMM</name>
<dbReference type="Proteomes" id="UP000007113">
    <property type="component" value="Chromosome"/>
</dbReference>